<gene>
    <name evidence="13" type="ORF">NKR23_g11567</name>
</gene>
<evidence type="ECO:0000256" key="5">
    <source>
        <dbReference type="ARBA" id="ARBA00011921"/>
    </source>
</evidence>
<dbReference type="Gene3D" id="3.30.70.360">
    <property type="match status" value="1"/>
</dbReference>
<protein>
    <recommendedName>
        <fullName evidence="6">Probable succinyl-diaminopimelate desuccinylase</fullName>
        <ecNumber evidence="5">3.5.1.18</ecNumber>
    </recommendedName>
</protein>
<dbReference type="GO" id="GO:0009014">
    <property type="term" value="F:succinyl-diaminopimelate desuccinylase activity"/>
    <property type="evidence" value="ECO:0007669"/>
    <property type="project" value="UniProtKB-EC"/>
</dbReference>
<dbReference type="Pfam" id="PF07687">
    <property type="entry name" value="M20_dimer"/>
    <property type="match status" value="1"/>
</dbReference>
<keyword evidence="7" id="KW-0378">Hydrolase</keyword>
<feature type="domain" description="Tryptophan synthase beta chain-like PALP" evidence="11">
    <location>
        <begin position="37"/>
        <end position="359"/>
    </location>
</feature>
<evidence type="ECO:0000256" key="8">
    <source>
        <dbReference type="ARBA" id="ARBA00022833"/>
    </source>
</evidence>
<keyword evidence="8" id="KW-0862">Zinc</keyword>
<evidence type="ECO:0000259" key="12">
    <source>
        <dbReference type="Pfam" id="PF07687"/>
    </source>
</evidence>
<comment type="pathway">
    <text evidence="3">Amino-acid biosynthesis; L-lysine biosynthesis via DAP pathway; LL-2,6-diaminopimelate from (S)-tetrahydrodipicolinate (succinylase route): step 3/3.</text>
</comment>
<comment type="catalytic activity">
    <reaction evidence="10">
        <text>N-succinyl-(2S,6S)-2,6-diaminopimelate + H2O = (2S,6S)-2,6-diaminopimelate + succinate</text>
        <dbReference type="Rhea" id="RHEA:22608"/>
        <dbReference type="ChEBI" id="CHEBI:15377"/>
        <dbReference type="ChEBI" id="CHEBI:30031"/>
        <dbReference type="ChEBI" id="CHEBI:57609"/>
        <dbReference type="ChEBI" id="CHEBI:58087"/>
        <dbReference type="EC" id="3.5.1.18"/>
    </reaction>
</comment>
<dbReference type="Pfam" id="PF01546">
    <property type="entry name" value="Peptidase_M20"/>
    <property type="match status" value="1"/>
</dbReference>
<dbReference type="EC" id="3.5.1.18" evidence="5"/>
<accession>A0AA38VBD8</accession>
<name>A0AA38VBD8_9PEZI</name>
<proteinExistence type="inferred from homology"/>
<dbReference type="InterPro" id="IPR002933">
    <property type="entry name" value="Peptidase_M20"/>
</dbReference>
<dbReference type="SUPFAM" id="SSF55031">
    <property type="entry name" value="Bacterial exopeptidase dimerisation domain"/>
    <property type="match status" value="1"/>
</dbReference>
<evidence type="ECO:0000256" key="2">
    <source>
        <dbReference type="ARBA" id="ARBA00001947"/>
    </source>
</evidence>
<feature type="domain" description="Peptidase M20 dimerisation" evidence="12">
    <location>
        <begin position="544"/>
        <end position="653"/>
    </location>
</feature>
<dbReference type="SUPFAM" id="SSF53686">
    <property type="entry name" value="Tryptophan synthase beta subunit-like PLP-dependent enzymes"/>
    <property type="match status" value="1"/>
</dbReference>
<comment type="caution">
    <text evidence="13">The sequence shown here is derived from an EMBL/GenBank/DDBJ whole genome shotgun (WGS) entry which is preliminary data.</text>
</comment>
<dbReference type="SUPFAM" id="SSF53187">
    <property type="entry name" value="Zn-dependent exopeptidases"/>
    <property type="match status" value="1"/>
</dbReference>
<dbReference type="InterPro" id="IPR010182">
    <property type="entry name" value="ArgE/DapE"/>
</dbReference>
<dbReference type="InterPro" id="IPR036052">
    <property type="entry name" value="TrpB-like_PALP_sf"/>
</dbReference>
<organism evidence="13 14">
    <name type="scientific">Pleurostoma richardsiae</name>
    <dbReference type="NCBI Taxonomy" id="41990"/>
    <lineage>
        <taxon>Eukaryota</taxon>
        <taxon>Fungi</taxon>
        <taxon>Dikarya</taxon>
        <taxon>Ascomycota</taxon>
        <taxon>Pezizomycotina</taxon>
        <taxon>Sordariomycetes</taxon>
        <taxon>Sordariomycetidae</taxon>
        <taxon>Calosphaeriales</taxon>
        <taxon>Pleurostomataceae</taxon>
        <taxon>Pleurostoma</taxon>
    </lineage>
</organism>
<dbReference type="NCBIfam" id="TIGR01910">
    <property type="entry name" value="DapE-ArgE"/>
    <property type="match status" value="1"/>
</dbReference>
<dbReference type="PANTHER" id="PTHR42937:SF1">
    <property type="entry name" value="DIAMINOPROPIONATE AMMONIA-LYASE"/>
    <property type="match status" value="1"/>
</dbReference>
<reference evidence="13" key="1">
    <citation type="submission" date="2022-07" db="EMBL/GenBank/DDBJ databases">
        <title>Fungi with potential for degradation of polypropylene.</title>
        <authorList>
            <person name="Gostincar C."/>
        </authorList>
    </citation>
    <scope>NUCLEOTIDE SEQUENCE</scope>
    <source>
        <strain evidence="13">EXF-13308</strain>
    </source>
</reference>
<dbReference type="InterPro" id="IPR011650">
    <property type="entry name" value="Peptidase_M20_dimer"/>
</dbReference>
<dbReference type="AlphaFoldDB" id="A0AA38VBD8"/>
<comment type="cofactor">
    <cofactor evidence="2">
        <name>Zn(2+)</name>
        <dbReference type="ChEBI" id="CHEBI:29105"/>
    </cofactor>
</comment>
<dbReference type="Gene3D" id="3.40.630.10">
    <property type="entry name" value="Zn peptidases"/>
    <property type="match status" value="1"/>
</dbReference>
<dbReference type="EMBL" id="JANBVO010000063">
    <property type="protein sequence ID" value="KAJ9131805.1"/>
    <property type="molecule type" value="Genomic_DNA"/>
</dbReference>
<evidence type="ECO:0000256" key="7">
    <source>
        <dbReference type="ARBA" id="ARBA00022801"/>
    </source>
</evidence>
<dbReference type="NCBIfam" id="NF006058">
    <property type="entry name" value="PRK08206.1"/>
    <property type="match status" value="1"/>
</dbReference>
<keyword evidence="9" id="KW-0170">Cobalt</keyword>
<sequence length="757" mass="80732">MTSSLRRPLYRNESAKSWRAPTAASQDLVIAFHRSLPGYAPTRFISLDQVAKDIGVKAVYLKDEGQRLGLPSFKILGASWGAFRAVTSKLSLPADSNLSTVKDAVKTRPVTLMAATDGNHGRALARMGTILGLPVEIFVPRGLEPSTVEFIKDEGAHVTEVDGSYDEAVKVAFDAAEESPNGILVQDTAFPGYEQIAGWIVEGYGTMLREVDEQLGARTPDLVVAPVGVGSFAQSVVSHFKAPEKHTAVLTVEPDTAACLYKSLAKGERLVLEHTVPTIMTGLDCGTVTSLGWPLLKAGVDASTSISDYEAHAACKYLEAFGVSAGPCGVAPLAALQRLSDSERAMLGLNDSSVVVLFCTEGHREYQVPRSVSFDTASALAQALVRINSSIPGTGKVPGPGETDIARYVTAWLEHRDIDTHWLEPTAGRPSVIGVVRGTGGGKSLMLNGHLDTVTVASYKGDALSGEVRDGKLYGRGSADMKGGVAAILIAVAEAKEHQLKGDVIFTGVADEEDMSIGTEQVLEAGWRADGAIVCEPTLEDLIIAHKGFVWFEVTVHGLAAHGSRFDLGVDAISRAGYFLVELDKYAQRLINGPKHQSLGPGSIHASIVRGGEEPASYPATCTITIERRTVAGDTLKQLKGEMEDLLKAVAKNVADFSYDFKVTFSRSAFEISAVHPLVVMLNEQVKHVTGAEGRMRTEAAWTDCALLSDAGIPVVMYGPHGEGLHAKEEWVDLKSVERVASTLTAVSRAFCGQDPV</sequence>
<dbReference type="InterPro" id="IPR001926">
    <property type="entry name" value="TrpB-like_PALP"/>
</dbReference>
<evidence type="ECO:0000313" key="14">
    <source>
        <dbReference type="Proteomes" id="UP001174694"/>
    </source>
</evidence>
<evidence type="ECO:0000256" key="3">
    <source>
        <dbReference type="ARBA" id="ARBA00005130"/>
    </source>
</evidence>
<keyword evidence="14" id="KW-1185">Reference proteome</keyword>
<dbReference type="PROSITE" id="PS00758">
    <property type="entry name" value="ARGE_DAPE_CPG2_1"/>
    <property type="match status" value="1"/>
</dbReference>
<dbReference type="Proteomes" id="UP001174694">
    <property type="component" value="Unassembled WGS sequence"/>
</dbReference>
<evidence type="ECO:0000256" key="6">
    <source>
        <dbReference type="ARBA" id="ARBA00016853"/>
    </source>
</evidence>
<evidence type="ECO:0000313" key="13">
    <source>
        <dbReference type="EMBL" id="KAJ9131805.1"/>
    </source>
</evidence>
<dbReference type="Gene3D" id="3.40.50.1100">
    <property type="match status" value="2"/>
</dbReference>
<dbReference type="PANTHER" id="PTHR42937">
    <property type="match status" value="1"/>
</dbReference>
<comment type="cofactor">
    <cofactor evidence="1">
        <name>Co(2+)</name>
        <dbReference type="ChEBI" id="CHEBI:48828"/>
    </cofactor>
</comment>
<evidence type="ECO:0000259" key="11">
    <source>
        <dbReference type="Pfam" id="PF00291"/>
    </source>
</evidence>
<dbReference type="InterPro" id="IPR001261">
    <property type="entry name" value="ArgE/DapE_CS"/>
</dbReference>
<comment type="similarity">
    <text evidence="4">Belongs to the peptidase M20A family.</text>
</comment>
<evidence type="ECO:0000256" key="10">
    <source>
        <dbReference type="ARBA" id="ARBA00051301"/>
    </source>
</evidence>
<evidence type="ECO:0000256" key="4">
    <source>
        <dbReference type="ARBA" id="ARBA00006247"/>
    </source>
</evidence>
<dbReference type="Pfam" id="PF00291">
    <property type="entry name" value="PALP"/>
    <property type="match status" value="1"/>
</dbReference>
<dbReference type="InterPro" id="IPR036264">
    <property type="entry name" value="Bact_exopeptidase_dim_dom"/>
</dbReference>
<evidence type="ECO:0000256" key="1">
    <source>
        <dbReference type="ARBA" id="ARBA00001941"/>
    </source>
</evidence>
<evidence type="ECO:0000256" key="9">
    <source>
        <dbReference type="ARBA" id="ARBA00023285"/>
    </source>
</evidence>